<reference evidence="1 2" key="1">
    <citation type="submission" date="2024-08" db="EMBL/GenBank/DDBJ databases">
        <authorList>
            <person name="Cucini C."/>
            <person name="Frati F."/>
        </authorList>
    </citation>
    <scope>NUCLEOTIDE SEQUENCE [LARGE SCALE GENOMIC DNA]</scope>
</reference>
<organism evidence="1 2">
    <name type="scientific">Orchesella dallaii</name>
    <dbReference type="NCBI Taxonomy" id="48710"/>
    <lineage>
        <taxon>Eukaryota</taxon>
        <taxon>Metazoa</taxon>
        <taxon>Ecdysozoa</taxon>
        <taxon>Arthropoda</taxon>
        <taxon>Hexapoda</taxon>
        <taxon>Collembola</taxon>
        <taxon>Entomobryomorpha</taxon>
        <taxon>Entomobryoidea</taxon>
        <taxon>Orchesellidae</taxon>
        <taxon>Orchesellinae</taxon>
        <taxon>Orchesella</taxon>
    </lineage>
</organism>
<evidence type="ECO:0000313" key="1">
    <source>
        <dbReference type="EMBL" id="CAL8135018.1"/>
    </source>
</evidence>
<proteinExistence type="predicted"/>
<dbReference type="Proteomes" id="UP001642540">
    <property type="component" value="Unassembled WGS sequence"/>
</dbReference>
<comment type="caution">
    <text evidence="1">The sequence shown here is derived from an EMBL/GenBank/DDBJ whole genome shotgun (WGS) entry which is preliminary data.</text>
</comment>
<sequence length="110" mass="12034">MSKNFSVIKKGPVVPTGVNQKSFVSIKVAPADTHKFKDGNVAKITHGKIRLRNEEEKQFTDSNSEYAEKDDIVEITGSVIGVNENKDDHAAARVFTSLNYKPSKATVAAK</sequence>
<gene>
    <name evidence="1" type="ORF">ODALV1_LOCUS25792</name>
</gene>
<dbReference type="EMBL" id="CAXLJM020000107">
    <property type="protein sequence ID" value="CAL8135018.1"/>
    <property type="molecule type" value="Genomic_DNA"/>
</dbReference>
<accession>A0ABP1RT14</accession>
<evidence type="ECO:0000313" key="2">
    <source>
        <dbReference type="Proteomes" id="UP001642540"/>
    </source>
</evidence>
<keyword evidence="2" id="KW-1185">Reference proteome</keyword>
<evidence type="ECO:0008006" key="3">
    <source>
        <dbReference type="Google" id="ProtNLM"/>
    </source>
</evidence>
<name>A0ABP1RT14_9HEXA</name>
<protein>
    <recommendedName>
        <fullName evidence="3">DUF5666 domain-containing protein</fullName>
    </recommendedName>
</protein>